<evidence type="ECO:0000313" key="2">
    <source>
        <dbReference type="EMBL" id="TGZ80759.1"/>
    </source>
</evidence>
<feature type="compositionally biased region" description="Polar residues" evidence="1">
    <location>
        <begin position="7"/>
        <end position="17"/>
    </location>
</feature>
<dbReference type="EMBL" id="ML220123">
    <property type="protein sequence ID" value="TGZ80759.1"/>
    <property type="molecule type" value="Genomic_DNA"/>
</dbReference>
<feature type="region of interest" description="Disordered" evidence="1">
    <location>
        <begin position="1"/>
        <end position="26"/>
    </location>
</feature>
<dbReference type="AlphaFoldDB" id="A0A4S2MVV7"/>
<gene>
    <name evidence="2" type="ORF">EX30DRAFT_341382</name>
</gene>
<evidence type="ECO:0008006" key="4">
    <source>
        <dbReference type="Google" id="ProtNLM"/>
    </source>
</evidence>
<dbReference type="OrthoDB" id="68328at2759"/>
<dbReference type="Gene3D" id="3.10.129.10">
    <property type="entry name" value="Hotdog Thioesterase"/>
    <property type="match status" value="1"/>
</dbReference>
<dbReference type="InterPro" id="IPR029069">
    <property type="entry name" value="HotDog_dom_sf"/>
</dbReference>
<dbReference type="InParanoid" id="A0A4S2MVV7"/>
<evidence type="ECO:0000256" key="1">
    <source>
        <dbReference type="SAM" id="MobiDB-lite"/>
    </source>
</evidence>
<proteinExistence type="predicted"/>
<sequence>MPPLNTIRPQRISTHSATLKPPPPLDSSLSSIENIVSLTALPELGTNIFTNSRPQWQPTGARGIYGGSVIAQSLLAALQTVPPEFRAHCRPNVWVMAVPKPCRPPGPSGL</sequence>
<keyword evidence="3" id="KW-1185">Reference proteome</keyword>
<name>A0A4S2MVV7_9PEZI</name>
<dbReference type="Proteomes" id="UP000298138">
    <property type="component" value="Unassembled WGS sequence"/>
</dbReference>
<organism evidence="2 3">
    <name type="scientific">Ascodesmis nigricans</name>
    <dbReference type="NCBI Taxonomy" id="341454"/>
    <lineage>
        <taxon>Eukaryota</taxon>
        <taxon>Fungi</taxon>
        <taxon>Dikarya</taxon>
        <taxon>Ascomycota</taxon>
        <taxon>Pezizomycotina</taxon>
        <taxon>Pezizomycetes</taxon>
        <taxon>Pezizales</taxon>
        <taxon>Ascodesmidaceae</taxon>
        <taxon>Ascodesmis</taxon>
    </lineage>
</organism>
<dbReference type="STRING" id="341454.A0A4S2MVV7"/>
<protein>
    <recommendedName>
        <fullName evidence="4">Thioesterase domain-containing protein</fullName>
    </recommendedName>
</protein>
<evidence type="ECO:0000313" key="3">
    <source>
        <dbReference type="Proteomes" id="UP000298138"/>
    </source>
</evidence>
<accession>A0A4S2MVV7</accession>
<reference evidence="2 3" key="1">
    <citation type="submission" date="2019-04" db="EMBL/GenBank/DDBJ databases">
        <title>Comparative genomics and transcriptomics to analyze fruiting body development in filamentous ascomycetes.</title>
        <authorList>
            <consortium name="DOE Joint Genome Institute"/>
            <person name="Lutkenhaus R."/>
            <person name="Traeger S."/>
            <person name="Breuer J."/>
            <person name="Kuo A."/>
            <person name="Lipzen A."/>
            <person name="Pangilinan J."/>
            <person name="Dilworth D."/>
            <person name="Sandor L."/>
            <person name="Poggeler S."/>
            <person name="Barry K."/>
            <person name="Grigoriev I.V."/>
            <person name="Nowrousian M."/>
        </authorList>
    </citation>
    <scope>NUCLEOTIDE SEQUENCE [LARGE SCALE GENOMIC DNA]</scope>
    <source>
        <strain evidence="2 3">CBS 389.68</strain>
    </source>
</reference>
<dbReference type="SUPFAM" id="SSF54637">
    <property type="entry name" value="Thioesterase/thiol ester dehydrase-isomerase"/>
    <property type="match status" value="1"/>
</dbReference>